<name>A0A5C6X2S5_9DELT</name>
<dbReference type="AlphaFoldDB" id="A0A5C6X2S5"/>
<gene>
    <name evidence="1" type="ORF">FRC96_15140</name>
</gene>
<protein>
    <submittedName>
        <fullName evidence="1">Uncharacterized protein</fullName>
    </submittedName>
</protein>
<sequence>MVDRLFLIPPPPVSPGVDVRVSKPGNPGHQGIIQAAIYMSMLAGILACTLACDPGAEERARAIREVVIAATEERAAEAVEAAESEARTTLARTEALQNAQESIVHAMAEGREAMARRKRVEEGMQRLMAKQPESDPSADTMCEKFKFPCSWTDVPREIYSRTLTIGHEIAARMKRGDSVDAIVEWLLDVEGIQYINAEPGRVLIQLEGGMPMPVISTH</sequence>
<proteinExistence type="predicted"/>
<accession>A0A5C6X2S5</accession>
<evidence type="ECO:0000313" key="2">
    <source>
        <dbReference type="Proteomes" id="UP000321046"/>
    </source>
</evidence>
<organism evidence="1 2">
    <name type="scientific">Lujinxingia vulgaris</name>
    <dbReference type="NCBI Taxonomy" id="2600176"/>
    <lineage>
        <taxon>Bacteria</taxon>
        <taxon>Deltaproteobacteria</taxon>
        <taxon>Bradymonadales</taxon>
        <taxon>Lujinxingiaceae</taxon>
        <taxon>Lujinxingia</taxon>
    </lineage>
</organism>
<dbReference type="Proteomes" id="UP000321046">
    <property type="component" value="Unassembled WGS sequence"/>
</dbReference>
<comment type="caution">
    <text evidence="1">The sequence shown here is derived from an EMBL/GenBank/DDBJ whole genome shotgun (WGS) entry which is preliminary data.</text>
</comment>
<dbReference type="EMBL" id="VOSL01000059">
    <property type="protein sequence ID" value="TXD33804.1"/>
    <property type="molecule type" value="Genomic_DNA"/>
</dbReference>
<dbReference type="RefSeq" id="WP_146975628.1">
    <property type="nucleotide sequence ID" value="NZ_VOSL01000059.1"/>
</dbReference>
<evidence type="ECO:0000313" key="1">
    <source>
        <dbReference type="EMBL" id="TXD33804.1"/>
    </source>
</evidence>
<reference evidence="1 2" key="1">
    <citation type="submission" date="2019-08" db="EMBL/GenBank/DDBJ databases">
        <title>Bradymonadales sp. TMQ2.</title>
        <authorList>
            <person name="Liang Q."/>
        </authorList>
    </citation>
    <scope>NUCLEOTIDE SEQUENCE [LARGE SCALE GENOMIC DNA]</scope>
    <source>
        <strain evidence="1 2">TMQ2</strain>
    </source>
</reference>